<organism evidence="7 8">
    <name type="scientific">Platysternon megacephalum</name>
    <name type="common">big-headed turtle</name>
    <dbReference type="NCBI Taxonomy" id="55544"/>
    <lineage>
        <taxon>Eukaryota</taxon>
        <taxon>Metazoa</taxon>
        <taxon>Chordata</taxon>
        <taxon>Craniata</taxon>
        <taxon>Vertebrata</taxon>
        <taxon>Euteleostomi</taxon>
        <taxon>Archelosauria</taxon>
        <taxon>Testudinata</taxon>
        <taxon>Testudines</taxon>
        <taxon>Cryptodira</taxon>
        <taxon>Durocryptodira</taxon>
        <taxon>Testudinoidea</taxon>
        <taxon>Platysternidae</taxon>
        <taxon>Platysternon</taxon>
    </lineage>
</organism>
<dbReference type="InterPro" id="IPR005314">
    <property type="entry name" value="Peptidase_C50"/>
</dbReference>
<dbReference type="OrthoDB" id="10255632at2759"/>
<name>A0A4D9E230_9SAUR</name>
<reference evidence="7 8" key="2">
    <citation type="submission" date="2019-04" db="EMBL/GenBank/DDBJ databases">
        <title>The genome sequence of big-headed turtle.</title>
        <authorList>
            <person name="Gong S."/>
        </authorList>
    </citation>
    <scope>NUCLEOTIDE SEQUENCE [LARGE SCALE GENOMIC DNA]</scope>
    <source>
        <strain evidence="7">DO16091913</strain>
        <tissue evidence="7">Muscle</tissue>
    </source>
</reference>
<evidence type="ECO:0000256" key="4">
    <source>
        <dbReference type="ARBA" id="ARBA00022829"/>
    </source>
</evidence>
<feature type="compositionally biased region" description="Polar residues" evidence="5">
    <location>
        <begin position="1578"/>
        <end position="1590"/>
    </location>
</feature>
<dbReference type="GO" id="GO:0005737">
    <property type="term" value="C:cytoplasm"/>
    <property type="evidence" value="ECO:0007669"/>
    <property type="project" value="TreeGrafter"/>
</dbReference>
<feature type="compositionally biased region" description="Polar residues" evidence="5">
    <location>
        <begin position="32"/>
        <end position="42"/>
    </location>
</feature>
<dbReference type="EC" id="3.4.22.49" evidence="2"/>
<evidence type="ECO:0000313" key="8">
    <source>
        <dbReference type="Proteomes" id="UP000297703"/>
    </source>
</evidence>
<dbReference type="PANTHER" id="PTHR12792:SF0">
    <property type="entry name" value="SEPARIN"/>
    <property type="match status" value="1"/>
</dbReference>
<evidence type="ECO:0000256" key="5">
    <source>
        <dbReference type="SAM" id="MobiDB-lite"/>
    </source>
</evidence>
<dbReference type="GO" id="GO:0004197">
    <property type="term" value="F:cysteine-type endopeptidase activity"/>
    <property type="evidence" value="ECO:0007669"/>
    <property type="project" value="InterPro"/>
</dbReference>
<feature type="compositionally biased region" description="Basic residues" evidence="5">
    <location>
        <begin position="1507"/>
        <end position="1516"/>
    </location>
</feature>
<comment type="catalytic activity">
    <reaction evidence="1">
        <text>All bonds known to be hydrolyzed by this endopeptidase have arginine in P1 and an acidic residue in P4. P6 is often occupied by an acidic residue or by a hydroxy-amino-acid residue, the phosphorylation of which enhances cleavage.</text>
        <dbReference type="EC" id="3.4.22.49"/>
    </reaction>
</comment>
<feature type="region of interest" description="Disordered" evidence="5">
    <location>
        <begin position="1"/>
        <end position="42"/>
    </location>
</feature>
<evidence type="ECO:0000256" key="3">
    <source>
        <dbReference type="ARBA" id="ARBA00022801"/>
    </source>
</evidence>
<evidence type="ECO:0000256" key="1">
    <source>
        <dbReference type="ARBA" id="ARBA00000451"/>
    </source>
</evidence>
<sequence length="2266" mass="249076">MQRGRKGRGPGRRRLLIGWGGDLNRPGRGGRETSSVAATPNPSQLAARSRMKRLKGTDFMARVSNWKETQMLLLELKESLACAPEDPASTSKLSWQSTACDKILRACIHWLGLGRSCLAHFESLLDLAELACQGYIAAGPQHVPLYLEKILYHLLRNIATQGAYDACLRFAGLLYANLARCRPPEVPAEDFEAVAKSSFSVLWKGADALAKSGQAPRESRVVLSGRLQAVRFLVFLEEDCSAQLPLEPPFFTSQVARQAAAAAVMFEAQRTPLSKEDACFFSEQLARHLIAALLDGRSAVEPLPLQRSLCLFELTLERCRRLCKSSCFGEGKEAIAQAQGYLEGAGDIRRGFGAALGLLRAGVQLNQVLALGESQAGLPLSQAAEALSCAAGVPEPLPRVLGESCQFIVSSLNGYVKKSKRRLFSLEDILGLSIFMEGYSWLLRRLLDSIPPDNMKQQQAVKQLHYHSLQLYTTVAYDAFLSSQVAGAAGLEQLVGSCQSVITWMLDALEGLSEQDQVEYLDVTASCAFKLAYGFYSQKLYVEASSVTEVFCRKLGVAESCKYPEISTERLHKCFKLQVESYRKLCRFEKGLESVALWLAALHSKITEQMAEPVLLWVRVKMDATKNGDEDLRLKTLKDGLEGHGLDVGTLVSVLSEELKAYKAMRADTGQERFNVICDLLEICSEESGREHERAVNLVELAQVLCYHDYTEQTACSSLDSVREALRLLDSVPVSAENQEQLLDDKAQALLWLYICTLESKMQESIERDQRAGDQGHKNLEDFEPNDLNYEDKLQDDKFLYNGISFNLVADSAQAKCLDDALALWKKLLAKKGVPAVRSAEQTMVSLHIIAALYRMMAKPLQSMESYLLIRTLSGALGDWLGTASALCQVTKLLFLLESPSEAKIFLEEAESCLQKADCSSDSYLLLKQTCLMLHSQLCCANHKVKEGLTLLLEVLQHPALQKISKVWYLLRAHVLQLMAVYLNLPSTSLSPELRQQLWAQGWKTPETALADAHKLFRSILLLLMGSDLLSSPKTVPETQFVDHGENLLQKWQVLADMLVCSEKLIALFSQVEMVCEAKAFCLEALKLTMKLQAIRWCAGFLVLKAKLELQRSELELCHSDLQQALFLLESGTDFETKEKQKSEVKIKPKKGRSKGSKRQGPSAEPAGEEDGFLKGPSLEFVDTVSRQEKESVLTTSPVLKPKKKRCLNFLSHSALCSCSLCSDVTLSAVCLHWAVCYAQWELASGNRAEGLGLLQASLERCTVMTSRFCTMVREVSQHNGKKAAVRDRSVLGLLDDLVANIYATVAAQSMGGHRPEKRLWELLEAGLTFLSSRVPCLPGLEYHKASLLLTKAVATIYSLVSKHNGCMVHIFSSAWAWKPPTPSSETKGSAVTKAIKREENLPLKSKSKKIPVASSGPKPKAKRGQGVKPLPLIKSSDVFVLGDSDGEVPPIVIRPVMDPCTPVQKSFPPTKGRSHTKPTPGPKAPFMVFNESSPPGTKSQLLKAPKASKRVRSRLKVVFSDDSDVEDPTAAAQGPENKGLAAHKEPGPASHKTTRALAYGRKASRPKALVADAEGAQASSSDNCPQTSKAKPRRTRAGNRKAAGQEEKEGAAQRGPSGQGQEEEGELLRTIKEEAVMEEGFEISFEVLRGSDEEEPAPGRKRLFAYRQDGVEGEHEVLRRDASADLEENFLVAERKGSHNPFNLQALSSSLAAAVSVSSLDSVSNSLKAAFQAISHCPPGTLYCQLCRLLALCIGSRDPITTAYLVSESVSITVRHQLMSNVHRRLYKMKKKSAADVADQLQELTLQGGDADLQLQHLLQLQSLFEFSSAGLGQWETESFREQLQKIPSGVTVCLLTLVSLQPGTLGDTLLLTRLEKDSTPVTIHIPTAQSKAPLSSVLGEFDAIQKEQKEYSSCTDKRDWWLGRTELDRRMKVLTETLEKEVLSCWKGALLPASQDSGVAKEASSLQEHLGGCGWENSDPALLKLVLNSSHLLTPQDVQCLASGLCPAQPDAAQAFLQEAVDKRRSRSGQTSGHLVLVLDKHLQKLPWENIPCLRTLPVTRLPSLRFLLSYNLAQRYRRGSILTCGVNPSSAFYVLNPHDNLPGTEERFRAWFESEPGWMGVTGEVPSQEQMQSALTQRDLYVYAGHGAGARFLDGPSILKLDCRAVALLFGCSSAALAVRGNLEGTGIVLKYIMAGCPLVLGNLWDVTDRDIDRYMEALLQSWLKAGSGAPLLQYVAQARQAPKLKYLIGAAPIAYGLPVSLQ</sequence>
<evidence type="ECO:0000313" key="7">
    <source>
        <dbReference type="EMBL" id="TFK03547.1"/>
    </source>
</evidence>
<proteinExistence type="predicted"/>
<feature type="domain" description="Peptidase C50" evidence="6">
    <location>
        <begin position="2091"/>
        <end position="2186"/>
    </location>
</feature>
<dbReference type="PROSITE" id="PS51700">
    <property type="entry name" value="SEPARIN"/>
    <property type="match status" value="1"/>
</dbReference>
<dbReference type="Proteomes" id="UP000297703">
    <property type="component" value="Unassembled WGS sequence"/>
</dbReference>
<keyword evidence="8" id="KW-1185">Reference proteome</keyword>
<feature type="region of interest" description="Disordered" evidence="5">
    <location>
        <begin position="1463"/>
        <end position="1626"/>
    </location>
</feature>
<protein>
    <recommendedName>
        <fullName evidence="2">separase</fullName>
        <ecNumber evidence="2">3.4.22.49</ecNumber>
    </recommendedName>
</protein>
<keyword evidence="3" id="KW-0378">Hydrolase</keyword>
<dbReference type="InterPro" id="IPR030397">
    <property type="entry name" value="SEPARIN_core_dom"/>
</dbReference>
<comment type="caution">
    <text evidence="7">The sequence shown here is derived from an EMBL/GenBank/DDBJ whole genome shotgun (WGS) entry which is preliminary data.</text>
</comment>
<dbReference type="EMBL" id="QXTE01000157">
    <property type="protein sequence ID" value="TFK03547.1"/>
    <property type="molecule type" value="Genomic_DNA"/>
</dbReference>
<dbReference type="GO" id="GO:0072686">
    <property type="term" value="C:mitotic spindle"/>
    <property type="evidence" value="ECO:0007669"/>
    <property type="project" value="TreeGrafter"/>
</dbReference>
<reference evidence="7 8" key="1">
    <citation type="submission" date="2019-04" db="EMBL/GenBank/DDBJ databases">
        <title>Draft genome of the big-headed turtle Platysternon megacephalum.</title>
        <authorList>
            <person name="Gong S."/>
        </authorList>
    </citation>
    <scope>NUCLEOTIDE SEQUENCE [LARGE SCALE GENOMIC DNA]</scope>
    <source>
        <strain evidence="7">DO16091913</strain>
        <tissue evidence="7">Muscle</tissue>
    </source>
</reference>
<dbReference type="PANTHER" id="PTHR12792">
    <property type="entry name" value="EXTRA SPINDLE POLES 1-RELATED"/>
    <property type="match status" value="1"/>
</dbReference>
<dbReference type="GO" id="GO:0006508">
    <property type="term" value="P:proteolysis"/>
    <property type="evidence" value="ECO:0007669"/>
    <property type="project" value="InterPro"/>
</dbReference>
<dbReference type="STRING" id="55544.A0A4D9E230"/>
<feature type="region of interest" description="Disordered" evidence="5">
    <location>
        <begin position="1398"/>
        <end position="1429"/>
    </location>
</feature>
<dbReference type="GO" id="GO:0005634">
    <property type="term" value="C:nucleus"/>
    <property type="evidence" value="ECO:0007669"/>
    <property type="project" value="InterPro"/>
</dbReference>
<dbReference type="GO" id="GO:0051307">
    <property type="term" value="P:meiotic chromosome separation"/>
    <property type="evidence" value="ECO:0007669"/>
    <property type="project" value="TreeGrafter"/>
</dbReference>
<evidence type="ECO:0000259" key="6">
    <source>
        <dbReference type="PROSITE" id="PS51700"/>
    </source>
</evidence>
<gene>
    <name evidence="7" type="ORF">DR999_PMT14109</name>
</gene>
<keyword evidence="4" id="KW-0159">Chromosome partition</keyword>
<feature type="compositionally biased region" description="Basic residues" evidence="5">
    <location>
        <begin position="1591"/>
        <end position="1600"/>
    </location>
</feature>
<evidence type="ECO:0000256" key="2">
    <source>
        <dbReference type="ARBA" id="ARBA00012489"/>
    </source>
</evidence>
<accession>A0A4D9E230</accession>
<feature type="compositionally biased region" description="Basic residues" evidence="5">
    <location>
        <begin position="1"/>
        <end position="15"/>
    </location>
</feature>
<dbReference type="GO" id="GO:0005813">
    <property type="term" value="C:centrosome"/>
    <property type="evidence" value="ECO:0007669"/>
    <property type="project" value="TreeGrafter"/>
</dbReference>
<feature type="region of interest" description="Disordered" evidence="5">
    <location>
        <begin position="1140"/>
        <end position="1175"/>
    </location>
</feature>
<dbReference type="Pfam" id="PF03568">
    <property type="entry name" value="Separin_C"/>
    <property type="match status" value="1"/>
</dbReference>
<feature type="compositionally biased region" description="Polar residues" evidence="5">
    <location>
        <begin position="1491"/>
        <end position="1501"/>
    </location>
</feature>
<feature type="compositionally biased region" description="Basic residues" evidence="5">
    <location>
        <begin position="1148"/>
        <end position="1158"/>
    </location>
</feature>